<dbReference type="PANTHER" id="PTHR12891">
    <property type="entry name" value="DNA REPAIR/TRANSCRIPTION PROTEIN MET18/MMS19"/>
    <property type="match status" value="1"/>
</dbReference>
<dbReference type="GO" id="GO:0006281">
    <property type="term" value="P:DNA repair"/>
    <property type="evidence" value="ECO:0007669"/>
    <property type="project" value="UniProtKB-UniRule"/>
</dbReference>
<comment type="function">
    <text evidence="5">Key component of the cytosolic iron-sulfur protein assembly (CIA) complex, a multiprotein complex that mediates the incorporation of iron-sulfur cluster into apoproteins specifically involved in DNA metabolism and genomic integrity. In the CIA complex, MMS19 acts as an adapter between early-acting CIA components and a subset of cellular target iron-sulfur proteins.</text>
</comment>
<keyword evidence="9" id="KW-1185">Reference proteome</keyword>
<gene>
    <name evidence="8" type="ORF">B0H63DRAFT_300860</name>
</gene>
<sequence length="1188" mass="132288">MANFKDWALQYVLSDDEPTQRDIVGKAAKEIEASRASSIVVGNWAASVQPWMTTAQASDDFQMDDGDDTGSGDIIARAKALGFLAGTLEVLDRNILRADQVLRLIGFFGALFSYDHKAGITASSKALRYLCDMKTFKPDMGAKVIEDVCKIKEDFRLQTAATRLEIYELFLRLIEDKAVSSELQHKYGASCGFVIDLLQLFQHERDPQNLLVWFKIIAILLKDLEPSTEVTEEIFKAFSAYFPISLRTSASATGITAEDLKSAVRGCFASHQRIATLAFQFLMQKLDQGDAVTVAVKVDILKTIKACIDEYEHPQTSIIPHIEKIWNSLKYEVRNGEVKETINATLDVLRSIANKLDGTSTQRFEVSMLKNYIDLMFKDCRDDLSNPTYTKQAGLLLMTVITTNIRAYTLENSSFIESIRQNLRQPKSPSHTKDLLLLLNSLLKARLELVKNRKQGRPEDEEQLRAESRTNLDTLFHDVYLPMWTKKISESNSEDVDILKQVIQGLALLVSQHVVQSGGQVALLHNGTICSEICSLLTQSLTKGLSLSSNDNVSNDAALEDEAVLALRSIVANYTEGYVELASRAKAEIRKRDWTNPSKYSLNALKDLVSRFAFIGCSEIPSNIALETPTPKQFSPLQHFITLAATLLDLFPISSPPGSARFDGPVKESLANSYVISALHAGILNFRDACEVRYQQAVLTSYSTSDKNWLDEFGQLPENWLQQLQVGDGFSDDIIYSISENDPEVYRQFLRLSLFVVRHLYRAASTRSPTPWSERIRAQVANIASLVVRSLDEQLQISCNLAQEAFGFFNSQETESTQQNPSKPLTELLTLGILEGLWPGAMLGLYEPGGVAESFMCDISNLGPFPSRVCEIRAAIGAILANKYKGGPSTSDPQFQTLKRMLEFWGNQIKEATSSIEADSDTFGALSTIAMYIFAGAAARQDMNVLDRVPVLQAAIASQHHNGETVAQSMGILVNVRDNGLLTAENHAVVRRFYKQWVYSNLVKPMYTLAVPTETGSLAATRFTTAILSIVTNCPFTVYEDDLEPLIRLLITTFTNRAGLSKDVSRSQVVSALEILAEILVNEPESIKSHLRAIIGGAMNVYQESCQESQDKFKYTVKAASRTSDYNLVMCRKQALQLLGAIPKKFEERHLLPYSLQLQRMLSTASGDPVREVRRAALLARQNWTNIV</sequence>
<evidence type="ECO:0000313" key="8">
    <source>
        <dbReference type="EMBL" id="KAK3372549.1"/>
    </source>
</evidence>
<dbReference type="InterPro" id="IPR039920">
    <property type="entry name" value="MMS19"/>
</dbReference>
<dbReference type="Pfam" id="PF14500">
    <property type="entry name" value="MMS19_N"/>
    <property type="match status" value="1"/>
</dbReference>
<dbReference type="InterPro" id="IPR024687">
    <property type="entry name" value="MMS19_C"/>
</dbReference>
<dbReference type="InterPro" id="IPR011989">
    <property type="entry name" value="ARM-like"/>
</dbReference>
<dbReference type="GO" id="GO:0051604">
    <property type="term" value="P:protein maturation"/>
    <property type="evidence" value="ECO:0007669"/>
    <property type="project" value="UniProtKB-UniRule"/>
</dbReference>
<dbReference type="Pfam" id="PF12460">
    <property type="entry name" value="MMS19_C"/>
    <property type="match status" value="1"/>
</dbReference>
<organism evidence="8 9">
    <name type="scientific">Podospora didyma</name>
    <dbReference type="NCBI Taxonomy" id="330526"/>
    <lineage>
        <taxon>Eukaryota</taxon>
        <taxon>Fungi</taxon>
        <taxon>Dikarya</taxon>
        <taxon>Ascomycota</taxon>
        <taxon>Pezizomycotina</taxon>
        <taxon>Sordariomycetes</taxon>
        <taxon>Sordariomycetidae</taxon>
        <taxon>Sordariales</taxon>
        <taxon>Podosporaceae</taxon>
        <taxon>Podospora</taxon>
    </lineage>
</organism>
<comment type="subcellular location">
    <subcellularLocation>
        <location evidence="1 5">Nucleus</location>
    </subcellularLocation>
</comment>
<dbReference type="GO" id="GO:0005634">
    <property type="term" value="C:nucleus"/>
    <property type="evidence" value="ECO:0007669"/>
    <property type="project" value="UniProtKB-SubCell"/>
</dbReference>
<evidence type="ECO:0000259" key="6">
    <source>
        <dbReference type="Pfam" id="PF12460"/>
    </source>
</evidence>
<proteinExistence type="inferred from homology"/>
<dbReference type="AlphaFoldDB" id="A0AAE0K9G1"/>
<evidence type="ECO:0000313" key="9">
    <source>
        <dbReference type="Proteomes" id="UP001285441"/>
    </source>
</evidence>
<feature type="domain" description="MMS19 C-terminal" evidence="6">
    <location>
        <begin position="773"/>
        <end position="1143"/>
    </location>
</feature>
<name>A0AAE0K9G1_9PEZI</name>
<accession>A0AAE0K9G1</accession>
<keyword evidence="5" id="KW-0227">DNA damage</keyword>
<evidence type="ECO:0000256" key="1">
    <source>
        <dbReference type="ARBA" id="ARBA00004123"/>
    </source>
</evidence>
<protein>
    <recommendedName>
        <fullName evidence="5">MMS19 nucleotide excision repair protein</fullName>
    </recommendedName>
</protein>
<keyword evidence="5" id="KW-0234">DNA repair</keyword>
<evidence type="ECO:0000259" key="7">
    <source>
        <dbReference type="Pfam" id="PF14500"/>
    </source>
</evidence>
<reference evidence="8" key="1">
    <citation type="journal article" date="2023" name="Mol. Phylogenet. Evol.">
        <title>Genome-scale phylogeny and comparative genomics of the fungal order Sordariales.</title>
        <authorList>
            <person name="Hensen N."/>
            <person name="Bonometti L."/>
            <person name="Westerberg I."/>
            <person name="Brannstrom I.O."/>
            <person name="Guillou S."/>
            <person name="Cros-Aarteil S."/>
            <person name="Calhoun S."/>
            <person name="Haridas S."/>
            <person name="Kuo A."/>
            <person name="Mondo S."/>
            <person name="Pangilinan J."/>
            <person name="Riley R."/>
            <person name="LaButti K."/>
            <person name="Andreopoulos B."/>
            <person name="Lipzen A."/>
            <person name="Chen C."/>
            <person name="Yan M."/>
            <person name="Daum C."/>
            <person name="Ng V."/>
            <person name="Clum A."/>
            <person name="Steindorff A."/>
            <person name="Ohm R.A."/>
            <person name="Martin F."/>
            <person name="Silar P."/>
            <person name="Natvig D.O."/>
            <person name="Lalanne C."/>
            <person name="Gautier V."/>
            <person name="Ament-Velasquez S.L."/>
            <person name="Kruys A."/>
            <person name="Hutchinson M.I."/>
            <person name="Powell A.J."/>
            <person name="Barry K."/>
            <person name="Miller A.N."/>
            <person name="Grigoriev I.V."/>
            <person name="Debuchy R."/>
            <person name="Gladieux P."/>
            <person name="Hiltunen Thoren M."/>
            <person name="Johannesson H."/>
        </authorList>
    </citation>
    <scope>NUCLEOTIDE SEQUENCE</scope>
    <source>
        <strain evidence="8">CBS 232.78</strain>
    </source>
</reference>
<dbReference type="InterPro" id="IPR016024">
    <property type="entry name" value="ARM-type_fold"/>
</dbReference>
<dbReference type="Gene3D" id="1.25.10.10">
    <property type="entry name" value="Leucine-rich Repeat Variant"/>
    <property type="match status" value="1"/>
</dbReference>
<evidence type="ECO:0000256" key="5">
    <source>
        <dbReference type="RuleBase" id="RU367072"/>
    </source>
</evidence>
<dbReference type="EMBL" id="JAULSW010000008">
    <property type="protein sequence ID" value="KAK3372549.1"/>
    <property type="molecule type" value="Genomic_DNA"/>
</dbReference>
<comment type="caution">
    <text evidence="8">The sequence shown here is derived from an EMBL/GenBank/DDBJ whole genome shotgun (WGS) entry which is preliminary data.</text>
</comment>
<comment type="similarity">
    <text evidence="2 5">Belongs to the MET18/MMS19 family.</text>
</comment>
<evidence type="ECO:0000256" key="2">
    <source>
        <dbReference type="ARBA" id="ARBA00009340"/>
    </source>
</evidence>
<keyword evidence="3" id="KW-0677">Repeat</keyword>
<dbReference type="GO" id="GO:0016226">
    <property type="term" value="P:iron-sulfur cluster assembly"/>
    <property type="evidence" value="ECO:0007669"/>
    <property type="project" value="UniProtKB-UniRule"/>
</dbReference>
<evidence type="ECO:0000256" key="3">
    <source>
        <dbReference type="ARBA" id="ARBA00022737"/>
    </source>
</evidence>
<dbReference type="SUPFAM" id="SSF48371">
    <property type="entry name" value="ARM repeat"/>
    <property type="match status" value="1"/>
</dbReference>
<dbReference type="PANTHER" id="PTHR12891:SF0">
    <property type="entry name" value="MMS19 NUCLEOTIDE EXCISION REPAIR PROTEIN HOMOLOG"/>
    <property type="match status" value="1"/>
</dbReference>
<dbReference type="GO" id="GO:0097361">
    <property type="term" value="C:cytosolic [4Fe-4S] assembly targeting complex"/>
    <property type="evidence" value="ECO:0007669"/>
    <property type="project" value="UniProtKB-UniRule"/>
</dbReference>
<feature type="domain" description="MMS19 N-terminal" evidence="7">
    <location>
        <begin position="72"/>
        <end position="333"/>
    </location>
</feature>
<reference evidence="8" key="2">
    <citation type="submission" date="2023-06" db="EMBL/GenBank/DDBJ databases">
        <authorList>
            <consortium name="Lawrence Berkeley National Laboratory"/>
            <person name="Haridas S."/>
            <person name="Hensen N."/>
            <person name="Bonometti L."/>
            <person name="Westerberg I."/>
            <person name="Brannstrom I.O."/>
            <person name="Guillou S."/>
            <person name="Cros-Aarteil S."/>
            <person name="Calhoun S."/>
            <person name="Kuo A."/>
            <person name="Mondo S."/>
            <person name="Pangilinan J."/>
            <person name="Riley R."/>
            <person name="LaButti K."/>
            <person name="Andreopoulos B."/>
            <person name="Lipzen A."/>
            <person name="Chen C."/>
            <person name="Yanf M."/>
            <person name="Daum C."/>
            <person name="Ng V."/>
            <person name="Clum A."/>
            <person name="Steindorff A."/>
            <person name="Ohm R."/>
            <person name="Martin F."/>
            <person name="Silar P."/>
            <person name="Natvig D."/>
            <person name="Lalanne C."/>
            <person name="Gautier V."/>
            <person name="Ament-velasquez S.L."/>
            <person name="Kruys A."/>
            <person name="Hutchinson M.I."/>
            <person name="Powell A.J."/>
            <person name="Barry K."/>
            <person name="Miller A.N."/>
            <person name="Grigoriev I.V."/>
            <person name="Debuchy R."/>
            <person name="Gladieux P."/>
            <person name="Thoren M.H."/>
            <person name="Johannesson H."/>
        </authorList>
    </citation>
    <scope>NUCLEOTIDE SEQUENCE</scope>
    <source>
        <strain evidence="8">CBS 232.78</strain>
    </source>
</reference>
<evidence type="ECO:0000256" key="4">
    <source>
        <dbReference type="ARBA" id="ARBA00023242"/>
    </source>
</evidence>
<dbReference type="InterPro" id="IPR029240">
    <property type="entry name" value="MMS19_N"/>
</dbReference>
<keyword evidence="4 5" id="KW-0539">Nucleus</keyword>
<dbReference type="Proteomes" id="UP001285441">
    <property type="component" value="Unassembled WGS sequence"/>
</dbReference>